<evidence type="ECO:0000256" key="1">
    <source>
        <dbReference type="SAM" id="Phobius"/>
    </source>
</evidence>
<dbReference type="EMBL" id="CP003928">
    <property type="protein sequence ID" value="AGJ61978.1"/>
    <property type="molecule type" value="Genomic_DNA"/>
</dbReference>
<evidence type="ECO:0000313" key="2">
    <source>
        <dbReference type="EMBL" id="AGJ61978.1"/>
    </source>
</evidence>
<reference evidence="2 3" key="1">
    <citation type="journal article" date="2013" name="Open Biol.">
        <title>Genomics and genetics of Sulfolobus islandicus LAL14/1, a model hyperthermophilic archaeon.</title>
        <authorList>
            <person name="Jaubert C."/>
            <person name="Danioux C."/>
            <person name="Oberto J."/>
            <person name="Cortez D."/>
            <person name="Bize A."/>
            <person name="Krupovic M."/>
            <person name="She Q."/>
            <person name="Forterre P."/>
            <person name="Prangishvili D."/>
            <person name="Sezonov G."/>
        </authorList>
    </citation>
    <scope>NUCLEOTIDE SEQUENCE [LARGE SCALE GENOMIC DNA]</scope>
    <source>
        <strain evidence="2">LAL14/1</strain>
    </source>
</reference>
<organism>
    <name type="scientific">Saccharolobus islandicus LAL14/1</name>
    <dbReference type="NCBI Taxonomy" id="1241935"/>
    <lineage>
        <taxon>Archaea</taxon>
        <taxon>Thermoproteota</taxon>
        <taxon>Thermoprotei</taxon>
        <taxon>Sulfolobales</taxon>
        <taxon>Sulfolobaceae</taxon>
        <taxon>Saccharolobus</taxon>
    </lineage>
</organism>
<protein>
    <submittedName>
        <fullName evidence="2">Uncharacterized protein</fullName>
    </submittedName>
</protein>
<dbReference type="HOGENOM" id="CLU_2802450_0_0_2"/>
<keyword evidence="1" id="KW-0472">Membrane</keyword>
<dbReference type="KEGG" id="sic:SiL_0507"/>
<accession>M9U7C7</accession>
<proteinExistence type="predicted"/>
<keyword evidence="1" id="KW-1133">Transmembrane helix</keyword>
<keyword evidence="1" id="KW-0812">Transmembrane</keyword>
<gene>
    <name evidence="2" type="ORF">SiL_0507</name>
</gene>
<feature type="transmembrane region" description="Helical" evidence="1">
    <location>
        <begin position="38"/>
        <end position="66"/>
    </location>
</feature>
<dbReference type="Proteomes" id="UP000013006">
    <property type="component" value="Chromosome"/>
</dbReference>
<evidence type="ECO:0000313" key="3">
    <source>
        <dbReference type="Proteomes" id="UP000013006"/>
    </source>
</evidence>
<name>M9U7C7_SACIS</name>
<dbReference type="AlphaFoldDB" id="M9U7C7"/>
<sequence>MVVSPVNPNELLHCSLRHVRFKRHYVHASNRPGGIENLWMSIMCFYIFFVVIIPCFLCIVLSVSALG</sequence>